<dbReference type="GO" id="GO:0005524">
    <property type="term" value="F:ATP binding"/>
    <property type="evidence" value="ECO:0007669"/>
    <property type="project" value="UniProtKB-KW"/>
</dbReference>
<proteinExistence type="inferred from homology"/>
<dbReference type="RefSeq" id="WP_166033879.1">
    <property type="nucleotide sequence ID" value="NZ_CP049887.1"/>
</dbReference>
<gene>
    <name evidence="5" type="primary">tadA</name>
    <name evidence="5" type="ORF">G7082_03725</name>
</gene>
<keyword evidence="6" id="KW-1185">Reference proteome</keyword>
<dbReference type="KEGG" id="vhy:G7082_03725"/>
<evidence type="ECO:0000256" key="1">
    <source>
        <dbReference type="ARBA" id="ARBA00006611"/>
    </source>
</evidence>
<dbReference type="EMBL" id="CP049887">
    <property type="protein sequence ID" value="QIL47707.1"/>
    <property type="molecule type" value="Genomic_DNA"/>
</dbReference>
<dbReference type="SUPFAM" id="SSF52540">
    <property type="entry name" value="P-loop containing nucleoside triphosphate hydrolases"/>
    <property type="match status" value="1"/>
</dbReference>
<dbReference type="InterPro" id="IPR001482">
    <property type="entry name" value="T2SS/T4SS_dom"/>
</dbReference>
<organism evidence="5 6">
    <name type="scientific">Vagococcus hydrophili</name>
    <dbReference type="NCBI Taxonomy" id="2714947"/>
    <lineage>
        <taxon>Bacteria</taxon>
        <taxon>Bacillati</taxon>
        <taxon>Bacillota</taxon>
        <taxon>Bacilli</taxon>
        <taxon>Lactobacillales</taxon>
        <taxon>Enterococcaceae</taxon>
        <taxon>Vagococcus</taxon>
    </lineage>
</organism>
<comment type="similarity">
    <text evidence="1">Belongs to the GSP E family.</text>
</comment>
<dbReference type="InterPro" id="IPR047667">
    <property type="entry name" value="ATPase_ComGA"/>
</dbReference>
<dbReference type="GO" id="GO:0005886">
    <property type="term" value="C:plasma membrane"/>
    <property type="evidence" value="ECO:0007669"/>
    <property type="project" value="TreeGrafter"/>
</dbReference>
<reference evidence="5 6" key="1">
    <citation type="submission" date="2020-03" db="EMBL/GenBank/DDBJ databases">
        <title>Vagococcus sp. nov., isolated from beetles.</title>
        <authorList>
            <person name="Hyun D.-W."/>
            <person name="Bae J.-W."/>
        </authorList>
    </citation>
    <scope>NUCLEOTIDE SEQUENCE [LARGE SCALE GENOMIC DNA]</scope>
    <source>
        <strain evidence="5 6">HDW17B</strain>
    </source>
</reference>
<dbReference type="InterPro" id="IPR027417">
    <property type="entry name" value="P-loop_NTPase"/>
</dbReference>
<evidence type="ECO:0000313" key="5">
    <source>
        <dbReference type="EMBL" id="QIL47707.1"/>
    </source>
</evidence>
<dbReference type="PANTHER" id="PTHR30258">
    <property type="entry name" value="TYPE II SECRETION SYSTEM PROTEIN GSPE-RELATED"/>
    <property type="match status" value="1"/>
</dbReference>
<dbReference type="CDD" id="cd01129">
    <property type="entry name" value="PulE-GspE-like"/>
    <property type="match status" value="1"/>
</dbReference>
<dbReference type="AlphaFoldDB" id="A0A6G8ART7"/>
<dbReference type="Proteomes" id="UP000501747">
    <property type="component" value="Chromosome"/>
</dbReference>
<dbReference type="Gene3D" id="3.40.50.300">
    <property type="entry name" value="P-loop containing nucleotide triphosphate hydrolases"/>
    <property type="match status" value="1"/>
</dbReference>
<dbReference type="Pfam" id="PF00437">
    <property type="entry name" value="T2SSE"/>
    <property type="match status" value="1"/>
</dbReference>
<evidence type="ECO:0000259" key="4">
    <source>
        <dbReference type="PROSITE" id="PS00662"/>
    </source>
</evidence>
<sequence>MSVKKKAHRLLKKGFKLSASDLYISPNYQGYELSFRCHHEVMFHQQVTLEEGEKLILYLKYLAGMDVSEKRKTQVGSASIKIEENSHRIRLSSVADFKNRETLVIRFLQNKQEITQLDFIFTEQLKLLEQLVCIPGLYLFSGPTGAGKSTSMYYLANYLNKHSDKQIITIEDPVEIENHDFLQFQVNEKIDLTYQELIKVCLRHRPDILIIGEIRDHETAKMVIRAALTGHMVFSTIHSQDKEGVLIRLKDLGIPEVEMNQSLRGIVYQELLPVLRESKYEVLYDMSINGVVTNWEENLEKAYQKKIISKEVLQFSKKEF</sequence>
<evidence type="ECO:0000256" key="3">
    <source>
        <dbReference type="ARBA" id="ARBA00022840"/>
    </source>
</evidence>
<accession>A0A6G8ART7</accession>
<feature type="domain" description="Bacterial type II secretion system protein E" evidence="4">
    <location>
        <begin position="202"/>
        <end position="216"/>
    </location>
</feature>
<evidence type="ECO:0000313" key="6">
    <source>
        <dbReference type="Proteomes" id="UP000501747"/>
    </source>
</evidence>
<dbReference type="PROSITE" id="PS00662">
    <property type="entry name" value="T2SP_E"/>
    <property type="match status" value="1"/>
</dbReference>
<dbReference type="PANTHER" id="PTHR30258:SF2">
    <property type="entry name" value="COMG OPERON PROTEIN 1"/>
    <property type="match status" value="1"/>
</dbReference>
<keyword evidence="3" id="KW-0067">ATP-binding</keyword>
<evidence type="ECO:0000256" key="2">
    <source>
        <dbReference type="ARBA" id="ARBA00022741"/>
    </source>
</evidence>
<protein>
    <submittedName>
        <fullName evidence="5">Flp pilus assembly complex ATPase component TadA</fullName>
    </submittedName>
</protein>
<keyword evidence="2" id="KW-0547">Nucleotide-binding</keyword>
<name>A0A6G8ART7_9ENTE</name>
<dbReference type="GO" id="GO:0016887">
    <property type="term" value="F:ATP hydrolysis activity"/>
    <property type="evidence" value="ECO:0007669"/>
    <property type="project" value="TreeGrafter"/>
</dbReference>
<dbReference type="NCBIfam" id="NF041000">
    <property type="entry name" value="ATPase_ComGA"/>
    <property type="match status" value="1"/>
</dbReference>
<dbReference type="Gene3D" id="3.30.450.90">
    <property type="match status" value="1"/>
</dbReference>